<dbReference type="RefSeq" id="WP_213414344.1">
    <property type="nucleotide sequence ID" value="NZ_BOVK01000110.1"/>
</dbReference>
<comment type="caution">
    <text evidence="2">The sequence shown here is derived from an EMBL/GenBank/DDBJ whole genome shotgun (WGS) entry which is preliminary data.</text>
</comment>
<dbReference type="EMBL" id="BOVK01000110">
    <property type="protein sequence ID" value="GIQ71549.1"/>
    <property type="molecule type" value="Genomic_DNA"/>
</dbReference>
<dbReference type="Gene3D" id="1.20.140.160">
    <property type="match status" value="1"/>
</dbReference>
<dbReference type="Pfam" id="PF04545">
    <property type="entry name" value="Sigma70_r4"/>
    <property type="match status" value="1"/>
</dbReference>
<reference evidence="2" key="1">
    <citation type="submission" date="2021-04" db="EMBL/GenBank/DDBJ databases">
        <title>Draft genome sequence of Xylanibacillus composti strain K13.</title>
        <authorList>
            <person name="Uke A."/>
            <person name="Chhe C."/>
            <person name="Baramee S."/>
            <person name="Kosugi A."/>
        </authorList>
    </citation>
    <scope>NUCLEOTIDE SEQUENCE</scope>
    <source>
        <strain evidence="2">K13</strain>
    </source>
</reference>
<sequence>MEIKENPNKNSFILFVENNRMVFQNKIIASFFRCNTNVGLLHAMLNRRDASARKELETRFKKHFFQYRFSKYIYSTIRFGSIALDRKRSSYFKRNLLILDMPEDDRSKDDSGLRSCMRETFEVDNDPYNFQNYIEREWLYYAYSQLTKKQQKVIMLAYSFCLVDREIAARMRISQQAVCKIRNSALRRLRSRLTSMPMEVERNKV</sequence>
<protein>
    <recommendedName>
        <fullName evidence="1">RNA polymerase sigma-70 region 4 domain-containing protein</fullName>
    </recommendedName>
</protein>
<gene>
    <name evidence="2" type="ORF">XYCOK13_43730</name>
</gene>
<evidence type="ECO:0000259" key="1">
    <source>
        <dbReference type="Pfam" id="PF04545"/>
    </source>
</evidence>
<dbReference type="AlphaFoldDB" id="A0A8J4H648"/>
<dbReference type="GO" id="GO:0006352">
    <property type="term" value="P:DNA-templated transcription initiation"/>
    <property type="evidence" value="ECO:0007669"/>
    <property type="project" value="InterPro"/>
</dbReference>
<dbReference type="InterPro" id="IPR007630">
    <property type="entry name" value="RNA_pol_sigma70_r4"/>
</dbReference>
<dbReference type="Proteomes" id="UP000677918">
    <property type="component" value="Unassembled WGS sequence"/>
</dbReference>
<dbReference type="GO" id="GO:0003700">
    <property type="term" value="F:DNA-binding transcription factor activity"/>
    <property type="evidence" value="ECO:0007669"/>
    <property type="project" value="InterPro"/>
</dbReference>
<evidence type="ECO:0000313" key="2">
    <source>
        <dbReference type="EMBL" id="GIQ71549.1"/>
    </source>
</evidence>
<keyword evidence="3" id="KW-1185">Reference proteome</keyword>
<name>A0A8J4H648_9BACL</name>
<evidence type="ECO:0000313" key="3">
    <source>
        <dbReference type="Proteomes" id="UP000677918"/>
    </source>
</evidence>
<dbReference type="SUPFAM" id="SSF88659">
    <property type="entry name" value="Sigma3 and sigma4 domains of RNA polymerase sigma factors"/>
    <property type="match status" value="1"/>
</dbReference>
<accession>A0A8J4H648</accession>
<proteinExistence type="predicted"/>
<feature type="domain" description="RNA polymerase sigma-70 region 4" evidence="1">
    <location>
        <begin position="144"/>
        <end position="190"/>
    </location>
</feature>
<organism evidence="2 3">
    <name type="scientific">Xylanibacillus composti</name>
    <dbReference type="NCBI Taxonomy" id="1572762"/>
    <lineage>
        <taxon>Bacteria</taxon>
        <taxon>Bacillati</taxon>
        <taxon>Bacillota</taxon>
        <taxon>Bacilli</taxon>
        <taxon>Bacillales</taxon>
        <taxon>Paenibacillaceae</taxon>
        <taxon>Xylanibacillus</taxon>
    </lineage>
</organism>
<dbReference type="InterPro" id="IPR013324">
    <property type="entry name" value="RNA_pol_sigma_r3/r4-like"/>
</dbReference>